<gene>
    <name evidence="2" type="ORF">ACE5IX_12370</name>
</gene>
<comment type="caution">
    <text evidence="2">The sequence shown here is derived from an EMBL/GenBank/DDBJ whole genome shotgun (WGS) entry which is preliminary data.</text>
</comment>
<keyword evidence="1" id="KW-0812">Transmembrane</keyword>
<sequence length="363" mass="41883">MWKKRAILSAVGIIGVALAFNLITWILLRAEPDLTRTEKDILKFGNPYARSTGLRWLKAGMHLHTNRTWFTPGRNSPEEIEMAYSSNGYQILGFTDYERITKTEHPQLLQIDGYEWGMNLRKRHLSVFGSESPKYDLFPFYADQKNLQWLIDTIRNESGFIVVNHPNLNDAFPLESLSQLKNYNAIEVFSPFGDIPKFWDKLLTMGIPSFCMASDDLHYLPREEYLRTRTSGIPNWRDLSSEIYQQDGESLMRYILVNADAKTEPEILRSLSEGNYLCIRKMARTLDDPKIRDLGKKANGEIFYEFEDTPMTVDFIGPNSEILARTSFQKKGSYLMKPSDKYVRVQAVFPTAVLLSNPFFSLP</sequence>
<keyword evidence="1" id="KW-0472">Membrane</keyword>
<evidence type="ECO:0000256" key="1">
    <source>
        <dbReference type="SAM" id="Phobius"/>
    </source>
</evidence>
<dbReference type="Gene3D" id="3.20.20.140">
    <property type="entry name" value="Metal-dependent hydrolases"/>
    <property type="match status" value="1"/>
</dbReference>
<evidence type="ECO:0000313" key="3">
    <source>
        <dbReference type="Proteomes" id="UP001580391"/>
    </source>
</evidence>
<proteinExistence type="predicted"/>
<keyword evidence="1" id="KW-1133">Transmembrane helix</keyword>
<protein>
    <submittedName>
        <fullName evidence="2">Phosphoesterase</fullName>
    </submittedName>
</protein>
<dbReference type="EMBL" id="JBHILJ010000006">
    <property type="protein sequence ID" value="MFB5737311.1"/>
    <property type="molecule type" value="Genomic_DNA"/>
</dbReference>
<reference evidence="2 3" key="1">
    <citation type="submission" date="2024-09" db="EMBL/GenBank/DDBJ databases">
        <title>Taxonomic and Genotyping Characterization of Leptospira Strains isolated from Multiple Sources in Colombia highlights the importance of intermediate species.</title>
        <authorList>
            <person name="Torres Higuera L."/>
            <person name="Rojas Tapias D."/>
            <person name="Jimenez Velasquez S."/>
            <person name="Renjifo Ibanez C."/>
        </authorList>
    </citation>
    <scope>NUCLEOTIDE SEQUENCE [LARGE SCALE GENOMIC DNA]</scope>
    <source>
        <strain evidence="2 3">Lep080</strain>
    </source>
</reference>
<evidence type="ECO:0000313" key="2">
    <source>
        <dbReference type="EMBL" id="MFB5737311.1"/>
    </source>
</evidence>
<name>A0ABV5BPT5_9LEPT</name>
<dbReference type="InterPro" id="IPR016195">
    <property type="entry name" value="Pol/histidinol_Pase-like"/>
</dbReference>
<accession>A0ABV5BPT5</accession>
<feature type="transmembrane region" description="Helical" evidence="1">
    <location>
        <begin position="7"/>
        <end position="28"/>
    </location>
</feature>
<dbReference type="Proteomes" id="UP001580391">
    <property type="component" value="Unassembled WGS sequence"/>
</dbReference>
<organism evidence="2 3">
    <name type="scientific">Leptospira wolffii</name>
    <dbReference type="NCBI Taxonomy" id="409998"/>
    <lineage>
        <taxon>Bacteria</taxon>
        <taxon>Pseudomonadati</taxon>
        <taxon>Spirochaetota</taxon>
        <taxon>Spirochaetia</taxon>
        <taxon>Leptospirales</taxon>
        <taxon>Leptospiraceae</taxon>
        <taxon>Leptospira</taxon>
    </lineage>
</organism>
<dbReference type="RefSeq" id="WP_375517241.1">
    <property type="nucleotide sequence ID" value="NZ_JBHILI010000007.1"/>
</dbReference>
<dbReference type="SUPFAM" id="SSF89550">
    <property type="entry name" value="PHP domain-like"/>
    <property type="match status" value="1"/>
</dbReference>
<keyword evidence="3" id="KW-1185">Reference proteome</keyword>